<evidence type="ECO:0000256" key="1">
    <source>
        <dbReference type="SAM" id="Phobius"/>
    </source>
</evidence>
<keyword evidence="1" id="KW-0812">Transmembrane</keyword>
<dbReference type="Proteomes" id="UP001596039">
    <property type="component" value="Unassembled WGS sequence"/>
</dbReference>
<feature type="transmembrane region" description="Helical" evidence="1">
    <location>
        <begin position="25"/>
        <end position="45"/>
    </location>
</feature>
<protein>
    <recommendedName>
        <fullName evidence="4">Polysaccharide biosynthesis protein</fullName>
    </recommendedName>
</protein>
<feature type="transmembrane region" description="Helical" evidence="1">
    <location>
        <begin position="66"/>
        <end position="93"/>
    </location>
</feature>
<comment type="caution">
    <text evidence="2">The sequence shown here is derived from an EMBL/GenBank/DDBJ whole genome shotgun (WGS) entry which is preliminary data.</text>
</comment>
<feature type="transmembrane region" description="Helical" evidence="1">
    <location>
        <begin position="191"/>
        <end position="217"/>
    </location>
</feature>
<dbReference type="RefSeq" id="WP_386741104.1">
    <property type="nucleotide sequence ID" value="NZ_JBHSMG010000005.1"/>
</dbReference>
<name>A0ABW0NTQ3_9MICO</name>
<reference evidence="3" key="1">
    <citation type="journal article" date="2019" name="Int. J. Syst. Evol. Microbiol.">
        <title>The Global Catalogue of Microorganisms (GCM) 10K type strain sequencing project: providing services to taxonomists for standard genome sequencing and annotation.</title>
        <authorList>
            <consortium name="The Broad Institute Genomics Platform"/>
            <consortium name="The Broad Institute Genome Sequencing Center for Infectious Disease"/>
            <person name="Wu L."/>
            <person name="Ma J."/>
        </authorList>
    </citation>
    <scope>NUCLEOTIDE SEQUENCE [LARGE SCALE GENOMIC DNA]</scope>
    <source>
        <strain evidence="3">CGMCC 4.6997</strain>
    </source>
</reference>
<dbReference type="EMBL" id="JBHSMG010000005">
    <property type="protein sequence ID" value="MFC5503388.1"/>
    <property type="molecule type" value="Genomic_DNA"/>
</dbReference>
<proteinExistence type="predicted"/>
<accession>A0ABW0NTQ3</accession>
<evidence type="ECO:0000313" key="3">
    <source>
        <dbReference type="Proteomes" id="UP001596039"/>
    </source>
</evidence>
<keyword evidence="1" id="KW-1133">Transmembrane helix</keyword>
<sequence>MSSAVVPAAILSIASHTFSTSQQGFISVTITASTFVSQLVFAAIVEARLSSPLTARRVIFPRWLAGASILAAIVVAVAFSQPIALCAALPVLLTSLEVGRGVSVAERLDSREAAAAILVGAGALAGVVISYLGGPWGLIPLAVGIASATIVRSSPMQHAAVPPQPGVRAWVVADVAITGVIYPALNTLILLLIGPVGAVLFTAISTVSGLLAIPLNFMRLRLLKAHSSLDVWVSAAAVALATIVIGILEFSGILGFVFRGSWTVPATAAALGIACLWRAASLATTLPFAALRRAGHVKLLTVLRGCCALVTFGAGVLSLSLHSLTIVFVVLLLGELAQASSYEIARRRLRARLGSSPV</sequence>
<keyword evidence="3" id="KW-1185">Reference proteome</keyword>
<evidence type="ECO:0008006" key="4">
    <source>
        <dbReference type="Google" id="ProtNLM"/>
    </source>
</evidence>
<feature type="transmembrane region" description="Helical" evidence="1">
    <location>
        <begin position="167"/>
        <end position="185"/>
    </location>
</feature>
<organism evidence="2 3">
    <name type="scientific">Lysinimonas soli</name>
    <dbReference type="NCBI Taxonomy" id="1074233"/>
    <lineage>
        <taxon>Bacteria</taxon>
        <taxon>Bacillati</taxon>
        <taxon>Actinomycetota</taxon>
        <taxon>Actinomycetes</taxon>
        <taxon>Micrococcales</taxon>
        <taxon>Microbacteriaceae</taxon>
        <taxon>Lysinimonas</taxon>
    </lineage>
</organism>
<gene>
    <name evidence="2" type="ORF">ACFPJ4_14160</name>
</gene>
<feature type="transmembrane region" description="Helical" evidence="1">
    <location>
        <begin position="229"/>
        <end position="248"/>
    </location>
</feature>
<evidence type="ECO:0000313" key="2">
    <source>
        <dbReference type="EMBL" id="MFC5503388.1"/>
    </source>
</evidence>
<feature type="transmembrane region" description="Helical" evidence="1">
    <location>
        <begin position="268"/>
        <end position="290"/>
    </location>
</feature>
<feature type="transmembrane region" description="Helical" evidence="1">
    <location>
        <begin position="113"/>
        <end position="146"/>
    </location>
</feature>
<keyword evidence="1" id="KW-0472">Membrane</keyword>